<feature type="transmembrane region" description="Helical" evidence="1">
    <location>
        <begin position="160"/>
        <end position="184"/>
    </location>
</feature>
<accession>A0ABQ7QKS7</accession>
<proteinExistence type="predicted"/>
<gene>
    <name evidence="2" type="ORF">JYU34_011487</name>
</gene>
<keyword evidence="1" id="KW-0472">Membrane</keyword>
<organism evidence="2 3">
    <name type="scientific">Plutella xylostella</name>
    <name type="common">Diamondback moth</name>
    <name type="synonym">Plutella maculipennis</name>
    <dbReference type="NCBI Taxonomy" id="51655"/>
    <lineage>
        <taxon>Eukaryota</taxon>
        <taxon>Metazoa</taxon>
        <taxon>Ecdysozoa</taxon>
        <taxon>Arthropoda</taxon>
        <taxon>Hexapoda</taxon>
        <taxon>Insecta</taxon>
        <taxon>Pterygota</taxon>
        <taxon>Neoptera</taxon>
        <taxon>Endopterygota</taxon>
        <taxon>Lepidoptera</taxon>
        <taxon>Glossata</taxon>
        <taxon>Ditrysia</taxon>
        <taxon>Yponomeutoidea</taxon>
        <taxon>Plutellidae</taxon>
        <taxon>Plutella</taxon>
    </lineage>
</organism>
<dbReference type="EMBL" id="JAHIBW010000015">
    <property type="protein sequence ID" value="KAG7304538.1"/>
    <property type="molecule type" value="Genomic_DNA"/>
</dbReference>
<evidence type="ECO:0000313" key="3">
    <source>
        <dbReference type="Proteomes" id="UP000823941"/>
    </source>
</evidence>
<name>A0ABQ7QKS7_PLUXY</name>
<keyword evidence="1" id="KW-1133">Transmembrane helix</keyword>
<reference evidence="2 3" key="1">
    <citation type="submission" date="2021-06" db="EMBL/GenBank/DDBJ databases">
        <title>A haploid diamondback moth (Plutella xylostella L.) genome assembly resolves 31 chromosomes and identifies a diamide resistance mutation.</title>
        <authorList>
            <person name="Ward C.M."/>
            <person name="Perry K.D."/>
            <person name="Baker G."/>
            <person name="Powis K."/>
            <person name="Heckel D.G."/>
            <person name="Baxter S.W."/>
        </authorList>
    </citation>
    <scope>NUCLEOTIDE SEQUENCE [LARGE SCALE GENOMIC DNA]</scope>
    <source>
        <strain evidence="2 3">LV</strain>
        <tissue evidence="2">Single pupa</tissue>
    </source>
</reference>
<comment type="caution">
    <text evidence="2">The sequence shown here is derived from an EMBL/GenBank/DDBJ whole genome shotgun (WGS) entry which is preliminary data.</text>
</comment>
<keyword evidence="1" id="KW-0812">Transmembrane</keyword>
<evidence type="ECO:0000256" key="1">
    <source>
        <dbReference type="SAM" id="Phobius"/>
    </source>
</evidence>
<evidence type="ECO:0000313" key="2">
    <source>
        <dbReference type="EMBL" id="KAG7304538.1"/>
    </source>
</evidence>
<protein>
    <submittedName>
        <fullName evidence="2">Uncharacterized protein</fullName>
    </submittedName>
</protein>
<dbReference type="Proteomes" id="UP000823941">
    <property type="component" value="Chromosome 15"/>
</dbReference>
<sequence length="238" mass="25701">MAVSDARRAHSSVTLRATNTGLAAARFTAIAKDCSPELPSLLQRSLGSDVVTSGSQLIPPRHTRRYTLVLPGELPAGVTRCKVCLLNHKNESVAIREVALKKGDRCFCVWHCDCVCLTDDPKLLCRALPAPLLSAGGVPHARPRPRKREPPCEAGQPGCLVAMMGAVGAVLGLGLLKGVIGIFIRKVAYYKLDVVCSMPRPLHKYQEPWLRSRPVSLDAAGYAVHPDTGLRTVHSMPM</sequence>
<keyword evidence="3" id="KW-1185">Reference proteome</keyword>